<accession>A0ABT0J0F8</accession>
<protein>
    <recommendedName>
        <fullName evidence="4">DUF4126 domain-containing protein</fullName>
    </recommendedName>
</protein>
<evidence type="ECO:0008006" key="4">
    <source>
        <dbReference type="Google" id="ProtNLM"/>
    </source>
</evidence>
<comment type="caution">
    <text evidence="2">The sequence shown here is derived from an EMBL/GenBank/DDBJ whole genome shotgun (WGS) entry which is preliminary data.</text>
</comment>
<evidence type="ECO:0000256" key="1">
    <source>
        <dbReference type="SAM" id="SignalP"/>
    </source>
</evidence>
<dbReference type="Proteomes" id="UP001651050">
    <property type="component" value="Unassembled WGS sequence"/>
</dbReference>
<feature type="chain" id="PRO_5045605757" description="DUF4126 domain-containing protein" evidence="1">
    <location>
        <begin position="21"/>
        <end position="156"/>
    </location>
</feature>
<gene>
    <name evidence="2" type="ORF">M1843_03915</name>
</gene>
<evidence type="ECO:0000313" key="3">
    <source>
        <dbReference type="Proteomes" id="UP001651050"/>
    </source>
</evidence>
<feature type="signal peptide" evidence="1">
    <location>
        <begin position="1"/>
        <end position="20"/>
    </location>
</feature>
<proteinExistence type="predicted"/>
<dbReference type="RefSeq" id="WP_416342736.1">
    <property type="nucleotide sequence ID" value="NZ_JALQCY010000001.1"/>
</dbReference>
<name>A0ABT0J0F8_9MICO</name>
<evidence type="ECO:0000313" key="2">
    <source>
        <dbReference type="EMBL" id="MCK9792894.1"/>
    </source>
</evidence>
<reference evidence="2 3" key="1">
    <citation type="submission" date="2022-02" db="EMBL/GenBank/DDBJ databases">
        <title>The car tank lid bacteriome: a reservoir of bacteria with potential in bioremediation of fuel.</title>
        <authorList>
            <person name="Vidal-Verdu A."/>
            <person name="Gomez-Martinez D."/>
            <person name="Latorre-Perez A."/>
            <person name="Pereto J."/>
            <person name="Porcar M."/>
        </authorList>
    </citation>
    <scope>NUCLEOTIDE SEQUENCE [LARGE SCALE GENOMIC DNA]</scope>
    <source>
        <strain evidence="2 3">4D.3</strain>
    </source>
</reference>
<sequence>MTAPLVVRALALGLAAGSRASLGVAAPLLGPVPAHRLPTHRLRRPAGVPRLVAGLAVAGELVGDKLPATPSRLERSGPDIRAGSGAVGGLLLALRHHAEPRSTAAAVVAGAAGGAVGTGVGAAWRSAVARRGWPDLPAALAEDAVALGLAAWATRA</sequence>
<keyword evidence="3" id="KW-1185">Reference proteome</keyword>
<dbReference type="EMBL" id="JALQCY010000001">
    <property type="protein sequence ID" value="MCK9792894.1"/>
    <property type="molecule type" value="Genomic_DNA"/>
</dbReference>
<keyword evidence="1" id="KW-0732">Signal</keyword>
<organism evidence="2 3">
    <name type="scientific">Isoptericola peretonis</name>
    <dbReference type="NCBI Taxonomy" id="2918523"/>
    <lineage>
        <taxon>Bacteria</taxon>
        <taxon>Bacillati</taxon>
        <taxon>Actinomycetota</taxon>
        <taxon>Actinomycetes</taxon>
        <taxon>Micrococcales</taxon>
        <taxon>Promicromonosporaceae</taxon>
        <taxon>Isoptericola</taxon>
    </lineage>
</organism>